<dbReference type="Gene3D" id="3.40.710.10">
    <property type="entry name" value="DD-peptidase/beta-lactamase superfamily"/>
    <property type="match status" value="1"/>
</dbReference>
<protein>
    <submittedName>
        <fullName evidence="3">D-alanyl-D-alanine carboxypeptidase</fullName>
    </submittedName>
</protein>
<dbReference type="Pfam" id="PF00144">
    <property type="entry name" value="Beta-lactamase"/>
    <property type="match status" value="1"/>
</dbReference>
<evidence type="ECO:0000313" key="3">
    <source>
        <dbReference type="EMBL" id="SHG80766.1"/>
    </source>
</evidence>
<dbReference type="EMBL" id="FQVN01000014">
    <property type="protein sequence ID" value="SHG80766.1"/>
    <property type="molecule type" value="Genomic_DNA"/>
</dbReference>
<dbReference type="RefSeq" id="WP_073489362.1">
    <property type="nucleotide sequence ID" value="NZ_FQVN01000014.1"/>
</dbReference>
<evidence type="ECO:0000256" key="1">
    <source>
        <dbReference type="SAM" id="SignalP"/>
    </source>
</evidence>
<feature type="signal peptide" evidence="1">
    <location>
        <begin position="1"/>
        <end position="32"/>
    </location>
</feature>
<dbReference type="SUPFAM" id="SSF56601">
    <property type="entry name" value="beta-lactamase/transpeptidase-like"/>
    <property type="match status" value="1"/>
</dbReference>
<feature type="domain" description="Beta-lactamase-related" evidence="2">
    <location>
        <begin position="65"/>
        <end position="393"/>
    </location>
</feature>
<dbReference type="Proteomes" id="UP000184501">
    <property type="component" value="Unassembled WGS sequence"/>
</dbReference>
<reference evidence="3 4" key="1">
    <citation type="submission" date="2016-11" db="EMBL/GenBank/DDBJ databases">
        <authorList>
            <person name="Jaros S."/>
            <person name="Januszkiewicz K."/>
            <person name="Wedrychowicz H."/>
        </authorList>
    </citation>
    <scope>NUCLEOTIDE SEQUENCE [LARGE SCALE GENOMIC DNA]</scope>
    <source>
        <strain evidence="3 4">DSM 44523</strain>
    </source>
</reference>
<dbReference type="InterPro" id="IPR001466">
    <property type="entry name" value="Beta-lactam-related"/>
</dbReference>
<dbReference type="STRING" id="2017.SAMN05444320_11450"/>
<name>A0A1M5MU11_STRHI</name>
<sequence>MGLRKNRHARRVMAGALVATAVLAGTAPVALAAAPSESAAAARCRALPERDQKALRDAIAGLPNDEASGALVRVSGDAGCWSGTSGFAEKNSGRPVPKNGRFRIGSMTKTFTAVAVLQLVAEGRVELDRPIQHYLPDLLPADRPPITVRQVLTYTSGIQGLAVNSKDAAWFFEHRYDTFRPGEQLDTRAPLLFQPGQKQKYGNADYIVAGLLIEKVTGQRWEKVIENRILRPFGLGDTEAPGRNTKIRGPHAHAYEAVTRDGETELVDVTEANPSLQWSAASMISSAADLDQFLTALFGGKILPKEQLDVMLSVPDVPTYDGDDDPSNDVKAVHSAGLTKMKLNGQTVWGKSGDRPGYNNGMGATPDLRRRLVFSVNTLHMGQGQPVVAQRVIAAAFPKSS</sequence>
<keyword evidence="3" id="KW-0645">Protease</keyword>
<dbReference type="GO" id="GO:0004180">
    <property type="term" value="F:carboxypeptidase activity"/>
    <property type="evidence" value="ECO:0007669"/>
    <property type="project" value="UniProtKB-KW"/>
</dbReference>
<dbReference type="PANTHER" id="PTHR46825">
    <property type="entry name" value="D-ALANYL-D-ALANINE-CARBOXYPEPTIDASE/ENDOPEPTIDASE AMPH"/>
    <property type="match status" value="1"/>
</dbReference>
<keyword evidence="3" id="KW-0121">Carboxypeptidase</keyword>
<feature type="chain" id="PRO_5012883753" evidence="1">
    <location>
        <begin position="33"/>
        <end position="401"/>
    </location>
</feature>
<evidence type="ECO:0000313" key="4">
    <source>
        <dbReference type="Proteomes" id="UP000184501"/>
    </source>
</evidence>
<dbReference type="InterPro" id="IPR012338">
    <property type="entry name" value="Beta-lactam/transpept-like"/>
</dbReference>
<accession>A0A1M5MU11</accession>
<gene>
    <name evidence="3" type="ORF">SAMN05444320_11450</name>
</gene>
<dbReference type="InterPro" id="IPR050491">
    <property type="entry name" value="AmpC-like"/>
</dbReference>
<proteinExistence type="predicted"/>
<organism evidence="3 4">
    <name type="scientific">Streptoalloteichus hindustanus</name>
    <dbReference type="NCBI Taxonomy" id="2017"/>
    <lineage>
        <taxon>Bacteria</taxon>
        <taxon>Bacillati</taxon>
        <taxon>Actinomycetota</taxon>
        <taxon>Actinomycetes</taxon>
        <taxon>Pseudonocardiales</taxon>
        <taxon>Pseudonocardiaceae</taxon>
        <taxon>Streptoalloteichus</taxon>
    </lineage>
</organism>
<dbReference type="PANTHER" id="PTHR46825:SF7">
    <property type="entry name" value="D-ALANYL-D-ALANINE CARBOXYPEPTIDASE"/>
    <property type="match status" value="1"/>
</dbReference>
<keyword evidence="1" id="KW-0732">Signal</keyword>
<keyword evidence="3" id="KW-0378">Hydrolase</keyword>
<keyword evidence="4" id="KW-1185">Reference proteome</keyword>
<evidence type="ECO:0000259" key="2">
    <source>
        <dbReference type="Pfam" id="PF00144"/>
    </source>
</evidence>
<dbReference type="AlphaFoldDB" id="A0A1M5MU11"/>